<evidence type="ECO:0000313" key="3">
    <source>
        <dbReference type="EMBL" id="TFK38440.1"/>
    </source>
</evidence>
<dbReference type="Pfam" id="PF18142">
    <property type="entry name" value="SLATT_fungal"/>
    <property type="match status" value="1"/>
</dbReference>
<sequence length="138" mass="15002">EKSAGERLDPTLLTAKAERDKYAFKAKMTGYALNAAIGMQVVLGALTTGLSAATTGRQTSIMTAILGGFATIVASYLARARGSNEPELSITRVKDLEQFIRECEAFKMDNGHVFGDKHNEALETFRRRFEELLGNANG</sequence>
<feature type="non-terminal residue" evidence="3">
    <location>
        <position position="1"/>
    </location>
</feature>
<dbReference type="NCBIfam" id="NF033635">
    <property type="entry name" value="SLATT_fungal"/>
    <property type="match status" value="1"/>
</dbReference>
<gene>
    <name evidence="3" type="ORF">BDQ12DRAFT_605620</name>
</gene>
<keyword evidence="1" id="KW-0812">Transmembrane</keyword>
<dbReference type="Proteomes" id="UP000308652">
    <property type="component" value="Unassembled WGS sequence"/>
</dbReference>
<dbReference type="InterPro" id="IPR041622">
    <property type="entry name" value="SLATT_fungi"/>
</dbReference>
<feature type="domain" description="SMODS and SLOG-associating 2TM effector" evidence="2">
    <location>
        <begin position="15"/>
        <end position="135"/>
    </location>
</feature>
<proteinExistence type="predicted"/>
<accession>A0A5C3LZQ8</accession>
<dbReference type="EMBL" id="ML213603">
    <property type="protein sequence ID" value="TFK38440.1"/>
    <property type="molecule type" value="Genomic_DNA"/>
</dbReference>
<keyword evidence="4" id="KW-1185">Reference proteome</keyword>
<protein>
    <recommendedName>
        <fullName evidence="2">SMODS and SLOG-associating 2TM effector domain-containing protein</fullName>
    </recommendedName>
</protein>
<keyword evidence="1" id="KW-1133">Transmembrane helix</keyword>
<reference evidence="3 4" key="1">
    <citation type="journal article" date="2019" name="Nat. Ecol. Evol.">
        <title>Megaphylogeny resolves global patterns of mushroom evolution.</title>
        <authorList>
            <person name="Varga T."/>
            <person name="Krizsan K."/>
            <person name="Foldi C."/>
            <person name="Dima B."/>
            <person name="Sanchez-Garcia M."/>
            <person name="Sanchez-Ramirez S."/>
            <person name="Szollosi G.J."/>
            <person name="Szarkandi J.G."/>
            <person name="Papp V."/>
            <person name="Albert L."/>
            <person name="Andreopoulos W."/>
            <person name="Angelini C."/>
            <person name="Antonin V."/>
            <person name="Barry K.W."/>
            <person name="Bougher N.L."/>
            <person name="Buchanan P."/>
            <person name="Buyck B."/>
            <person name="Bense V."/>
            <person name="Catcheside P."/>
            <person name="Chovatia M."/>
            <person name="Cooper J."/>
            <person name="Damon W."/>
            <person name="Desjardin D."/>
            <person name="Finy P."/>
            <person name="Geml J."/>
            <person name="Haridas S."/>
            <person name="Hughes K."/>
            <person name="Justo A."/>
            <person name="Karasinski D."/>
            <person name="Kautmanova I."/>
            <person name="Kiss B."/>
            <person name="Kocsube S."/>
            <person name="Kotiranta H."/>
            <person name="LaButti K.M."/>
            <person name="Lechner B.E."/>
            <person name="Liimatainen K."/>
            <person name="Lipzen A."/>
            <person name="Lukacs Z."/>
            <person name="Mihaltcheva S."/>
            <person name="Morgado L.N."/>
            <person name="Niskanen T."/>
            <person name="Noordeloos M.E."/>
            <person name="Ohm R.A."/>
            <person name="Ortiz-Santana B."/>
            <person name="Ovrebo C."/>
            <person name="Racz N."/>
            <person name="Riley R."/>
            <person name="Savchenko A."/>
            <person name="Shiryaev A."/>
            <person name="Soop K."/>
            <person name="Spirin V."/>
            <person name="Szebenyi C."/>
            <person name="Tomsovsky M."/>
            <person name="Tulloss R.E."/>
            <person name="Uehling J."/>
            <person name="Grigoriev I.V."/>
            <person name="Vagvolgyi C."/>
            <person name="Papp T."/>
            <person name="Martin F.M."/>
            <person name="Miettinen O."/>
            <person name="Hibbett D.S."/>
            <person name="Nagy L.G."/>
        </authorList>
    </citation>
    <scope>NUCLEOTIDE SEQUENCE [LARGE SCALE GENOMIC DNA]</scope>
    <source>
        <strain evidence="3 4">CBS 166.37</strain>
    </source>
</reference>
<feature type="transmembrane region" description="Helical" evidence="1">
    <location>
        <begin position="31"/>
        <end position="53"/>
    </location>
</feature>
<organism evidence="3 4">
    <name type="scientific">Crucibulum laeve</name>
    <dbReference type="NCBI Taxonomy" id="68775"/>
    <lineage>
        <taxon>Eukaryota</taxon>
        <taxon>Fungi</taxon>
        <taxon>Dikarya</taxon>
        <taxon>Basidiomycota</taxon>
        <taxon>Agaricomycotina</taxon>
        <taxon>Agaricomycetes</taxon>
        <taxon>Agaricomycetidae</taxon>
        <taxon>Agaricales</taxon>
        <taxon>Agaricineae</taxon>
        <taxon>Nidulariaceae</taxon>
        <taxon>Crucibulum</taxon>
    </lineage>
</organism>
<evidence type="ECO:0000313" key="4">
    <source>
        <dbReference type="Proteomes" id="UP000308652"/>
    </source>
</evidence>
<keyword evidence="1" id="KW-0472">Membrane</keyword>
<evidence type="ECO:0000259" key="2">
    <source>
        <dbReference type="Pfam" id="PF18142"/>
    </source>
</evidence>
<feature type="transmembrane region" description="Helical" evidence="1">
    <location>
        <begin position="59"/>
        <end position="78"/>
    </location>
</feature>
<dbReference type="STRING" id="68775.A0A5C3LZQ8"/>
<evidence type="ECO:0000256" key="1">
    <source>
        <dbReference type="SAM" id="Phobius"/>
    </source>
</evidence>
<name>A0A5C3LZQ8_9AGAR</name>
<dbReference type="AlphaFoldDB" id="A0A5C3LZQ8"/>
<dbReference type="OrthoDB" id="3245801at2759"/>